<dbReference type="Proteomes" id="UP000051048">
    <property type="component" value="Unassembled WGS sequence"/>
</dbReference>
<dbReference type="InterPro" id="IPR007612">
    <property type="entry name" value="LOR"/>
</dbReference>
<organism evidence="1 2">
    <name type="scientific">Ligilactobacillus equi DSM 15833 = JCM 10991</name>
    <dbReference type="NCBI Taxonomy" id="1423740"/>
    <lineage>
        <taxon>Bacteria</taxon>
        <taxon>Bacillati</taxon>
        <taxon>Bacillota</taxon>
        <taxon>Bacilli</taxon>
        <taxon>Lactobacillales</taxon>
        <taxon>Lactobacillaceae</taxon>
        <taxon>Ligilactobacillus</taxon>
    </lineage>
</organism>
<evidence type="ECO:0000313" key="2">
    <source>
        <dbReference type="Proteomes" id="UP000051048"/>
    </source>
</evidence>
<dbReference type="PATRIC" id="fig|1423740.3.peg.1797"/>
<dbReference type="STRING" id="1423740.FC36_GL001663"/>
<sequence>MARTLYSRRTYLSARGVNTIKDRNGKITYILSGRWGMMPAVMEVYNVSDQRLAQIRQRSLGVLPRFELYDANQEMVGSLRRYYRMGPEILFVSGLNWVVLGNSLHFNYRVYHGRKLIMTLKEFSTQNQADLAMTVTDQNDEPICLCLAAILDFWAKTPHKKKQIRFNHKYHQLGNFS</sequence>
<dbReference type="InterPro" id="IPR025659">
    <property type="entry name" value="Tubby-like_C"/>
</dbReference>
<dbReference type="Pfam" id="PF04525">
    <property type="entry name" value="LOR"/>
    <property type="match status" value="1"/>
</dbReference>
<dbReference type="RefSeq" id="WP_025020429.1">
    <property type="nucleotide sequence ID" value="NZ_AZFH01000003.1"/>
</dbReference>
<proteinExistence type="predicted"/>
<name>A0A0R1TUQ3_9LACO</name>
<protein>
    <submittedName>
        <fullName evidence="1">Uncharacterized protein</fullName>
    </submittedName>
</protein>
<reference evidence="1 2" key="1">
    <citation type="journal article" date="2015" name="Genome Announc.">
        <title>Expanding the biotechnology potential of lactobacilli through comparative genomics of 213 strains and associated genera.</title>
        <authorList>
            <person name="Sun Z."/>
            <person name="Harris H.M."/>
            <person name="McCann A."/>
            <person name="Guo C."/>
            <person name="Argimon S."/>
            <person name="Zhang W."/>
            <person name="Yang X."/>
            <person name="Jeffery I.B."/>
            <person name="Cooney J.C."/>
            <person name="Kagawa T.F."/>
            <person name="Liu W."/>
            <person name="Song Y."/>
            <person name="Salvetti E."/>
            <person name="Wrobel A."/>
            <person name="Rasinkangas P."/>
            <person name="Parkhill J."/>
            <person name="Rea M.C."/>
            <person name="O'Sullivan O."/>
            <person name="Ritari J."/>
            <person name="Douillard F.P."/>
            <person name="Paul Ross R."/>
            <person name="Yang R."/>
            <person name="Briner A.E."/>
            <person name="Felis G.E."/>
            <person name="de Vos W.M."/>
            <person name="Barrangou R."/>
            <person name="Klaenhammer T.R."/>
            <person name="Caufield P.W."/>
            <person name="Cui Y."/>
            <person name="Zhang H."/>
            <person name="O'Toole P.W."/>
        </authorList>
    </citation>
    <scope>NUCLEOTIDE SEQUENCE [LARGE SCALE GENOMIC DNA]</scope>
    <source>
        <strain evidence="1 2">DSM 15833</strain>
    </source>
</reference>
<comment type="caution">
    <text evidence="1">The sequence shown here is derived from an EMBL/GenBank/DDBJ whole genome shotgun (WGS) entry which is preliminary data.</text>
</comment>
<dbReference type="EMBL" id="AZFH01000003">
    <property type="protein sequence ID" value="KRL85007.1"/>
    <property type="molecule type" value="Genomic_DNA"/>
</dbReference>
<dbReference type="AlphaFoldDB" id="A0A0R1TUQ3"/>
<evidence type="ECO:0000313" key="1">
    <source>
        <dbReference type="EMBL" id="KRL85007.1"/>
    </source>
</evidence>
<gene>
    <name evidence="1" type="ORF">FC36_GL001663</name>
</gene>
<accession>A0A0R1TUQ3</accession>
<dbReference type="SUPFAM" id="SSF54518">
    <property type="entry name" value="Tubby C-terminal domain-like"/>
    <property type="match status" value="1"/>
</dbReference>